<evidence type="ECO:0000313" key="9">
    <source>
        <dbReference type="Proteomes" id="UP000464262"/>
    </source>
</evidence>
<feature type="transmembrane region" description="Helical" evidence="6">
    <location>
        <begin position="263"/>
        <end position="296"/>
    </location>
</feature>
<feature type="transmembrane region" description="Helical" evidence="6">
    <location>
        <begin position="403"/>
        <end position="419"/>
    </location>
</feature>
<sequence length="699" mass="79031">MSVVLLAMLLGIAHGKFAQQQTQRLFENGLNITIKAEVDSFFNQIRHGYEGTVLIRSINGQELSFFTPIKMKLISPVAHELGDEIYAQIKLKRIIGRLNSHGYDRESMAMVEGVFGAGTIDENSSWRVISDTSIKQKLYHRIGHALNDSEYLGLVLALTFGERKDIAPQQWIQMQQMGLIHLIAISGLHIQLVFALGVVISRVLFSRSLFIRWGPHLVGLVVATGYAWLSSFSAPTTRALLTCILFTIIAMGNLHLTRKSKWLLILALMLALNPFYALSASFWMSFTAVATIYLALSQHGSKPWWQLALWMQGYLTLFLAPIAAYLFGGVSLSAWLLNLLVVPVFSVVVMPSILLALLVELSTLFVGLQTIEPWYWVSFALWPLARLFELDLGWWLQTSRVELWWIIVLCALVVLLRYITRGALLWIGLTLFWVMSEFFPTKRWQLAMFDVGHGLAIAIREPRHLYLYDVAASWPLGSVAEQVIIPWLNWQGVSEINGIFISHDDNDHAGGVAILREKFRGAPVLGSRNMNSDQACIEGITFDLEEVSLEVVWPHQQPERAYNPHSCVVRIRDRKLGLTVLLTGDIDAVSEYLLSRNGSAIASDVVIVPHHGSRTSSTKAFIETVKPKIALSSNAYQGRWNLPNEEVVKRYTDQGVVWYDTGRDGMLSIDVYHDNWQVTPRRTGTRNAWYRQMLRNRVE</sequence>
<dbReference type="Proteomes" id="UP000464262">
    <property type="component" value="Chromosome 1"/>
</dbReference>
<dbReference type="GO" id="GO:0030420">
    <property type="term" value="P:establishment of competence for transformation"/>
    <property type="evidence" value="ECO:0007669"/>
    <property type="project" value="InterPro"/>
</dbReference>
<dbReference type="InterPro" id="IPR004477">
    <property type="entry name" value="ComEC_N"/>
</dbReference>
<keyword evidence="2" id="KW-1003">Cell membrane</keyword>
<keyword evidence="4 6" id="KW-1133">Transmembrane helix</keyword>
<dbReference type="NCBIfam" id="TIGR00360">
    <property type="entry name" value="ComEC_N-term"/>
    <property type="match status" value="1"/>
</dbReference>
<feature type="transmembrane region" description="Helical" evidence="6">
    <location>
        <begin position="179"/>
        <end position="205"/>
    </location>
</feature>
<evidence type="ECO:0000256" key="4">
    <source>
        <dbReference type="ARBA" id="ARBA00022989"/>
    </source>
</evidence>
<evidence type="ECO:0000256" key="5">
    <source>
        <dbReference type="ARBA" id="ARBA00023136"/>
    </source>
</evidence>
<dbReference type="EMBL" id="CP047475">
    <property type="protein sequence ID" value="QIA63802.1"/>
    <property type="molecule type" value="Genomic_DNA"/>
</dbReference>
<evidence type="ECO:0000259" key="7">
    <source>
        <dbReference type="SMART" id="SM00849"/>
    </source>
</evidence>
<feature type="transmembrane region" description="Helical" evidence="6">
    <location>
        <begin position="239"/>
        <end position="256"/>
    </location>
</feature>
<feature type="domain" description="Metallo-beta-lactamase" evidence="7">
    <location>
        <begin position="453"/>
        <end position="639"/>
    </location>
</feature>
<name>A0A7Z2T404_9VIBR</name>
<dbReference type="GO" id="GO:0005886">
    <property type="term" value="C:plasma membrane"/>
    <property type="evidence" value="ECO:0007669"/>
    <property type="project" value="UniProtKB-SubCell"/>
</dbReference>
<evidence type="ECO:0000313" key="8">
    <source>
        <dbReference type="EMBL" id="QIA63802.1"/>
    </source>
</evidence>
<dbReference type="InterPro" id="IPR004797">
    <property type="entry name" value="Competence_ComEC/Rec2"/>
</dbReference>
<feature type="transmembrane region" description="Helical" evidence="6">
    <location>
        <begin position="217"/>
        <end position="233"/>
    </location>
</feature>
<dbReference type="PANTHER" id="PTHR30619">
    <property type="entry name" value="DNA INTERNALIZATION/COMPETENCE PROTEIN COMEC/REC2"/>
    <property type="match status" value="1"/>
</dbReference>
<protein>
    <submittedName>
        <fullName evidence="8">DNA internalization-related competence protein ComEC/Rec2</fullName>
    </submittedName>
</protein>
<keyword evidence="5 6" id="KW-0472">Membrane</keyword>
<dbReference type="AlphaFoldDB" id="A0A7Z2T404"/>
<dbReference type="InterPro" id="IPR035681">
    <property type="entry name" value="ComA-like_MBL"/>
</dbReference>
<dbReference type="InterPro" id="IPR001279">
    <property type="entry name" value="Metallo-B-lactamas"/>
</dbReference>
<dbReference type="RefSeq" id="WP_164648698.1">
    <property type="nucleotide sequence ID" value="NZ_CP047475.1"/>
</dbReference>
<dbReference type="Pfam" id="PF03772">
    <property type="entry name" value="Competence"/>
    <property type="match status" value="1"/>
</dbReference>
<dbReference type="NCBIfam" id="TIGR00361">
    <property type="entry name" value="ComEC_Rec2"/>
    <property type="match status" value="1"/>
</dbReference>
<evidence type="ECO:0000256" key="2">
    <source>
        <dbReference type="ARBA" id="ARBA00022475"/>
    </source>
</evidence>
<dbReference type="Pfam" id="PF00753">
    <property type="entry name" value="Lactamase_B"/>
    <property type="match status" value="1"/>
</dbReference>
<keyword evidence="3 6" id="KW-0812">Transmembrane</keyword>
<comment type="subcellular location">
    <subcellularLocation>
        <location evidence="1">Cell membrane</location>
        <topology evidence="1">Multi-pass membrane protein</topology>
    </subcellularLocation>
</comment>
<keyword evidence="9" id="KW-1185">Reference proteome</keyword>
<dbReference type="SMART" id="SM00849">
    <property type="entry name" value="Lactamase_B"/>
    <property type="match status" value="1"/>
</dbReference>
<dbReference type="SUPFAM" id="SSF56281">
    <property type="entry name" value="Metallo-hydrolase/oxidoreductase"/>
    <property type="match status" value="1"/>
</dbReference>
<evidence type="ECO:0000256" key="1">
    <source>
        <dbReference type="ARBA" id="ARBA00004651"/>
    </source>
</evidence>
<gene>
    <name evidence="8" type="ORF">GT360_09830</name>
</gene>
<feature type="transmembrane region" description="Helical" evidence="6">
    <location>
        <begin position="308"/>
        <end position="328"/>
    </location>
</feature>
<dbReference type="CDD" id="cd07731">
    <property type="entry name" value="ComA-like_MBL-fold"/>
    <property type="match status" value="1"/>
</dbReference>
<evidence type="ECO:0000256" key="6">
    <source>
        <dbReference type="SAM" id="Phobius"/>
    </source>
</evidence>
<dbReference type="PANTHER" id="PTHR30619:SF1">
    <property type="entry name" value="RECOMBINATION PROTEIN 2"/>
    <property type="match status" value="1"/>
</dbReference>
<dbReference type="KEGG" id="vas:GT360_09830"/>
<dbReference type="InterPro" id="IPR052159">
    <property type="entry name" value="Competence_DNA_uptake"/>
</dbReference>
<proteinExistence type="predicted"/>
<organism evidence="8 9">
    <name type="scientific">Vibrio astriarenae</name>
    <dbReference type="NCBI Taxonomy" id="1481923"/>
    <lineage>
        <taxon>Bacteria</taxon>
        <taxon>Pseudomonadati</taxon>
        <taxon>Pseudomonadota</taxon>
        <taxon>Gammaproteobacteria</taxon>
        <taxon>Vibrionales</taxon>
        <taxon>Vibrionaceae</taxon>
        <taxon>Vibrio</taxon>
    </lineage>
</organism>
<dbReference type="Gene3D" id="3.60.15.10">
    <property type="entry name" value="Ribonuclease Z/Hydroxyacylglutathione hydrolase-like"/>
    <property type="match status" value="1"/>
</dbReference>
<dbReference type="InterPro" id="IPR036866">
    <property type="entry name" value="RibonucZ/Hydroxyglut_hydro"/>
</dbReference>
<feature type="transmembrane region" description="Helical" evidence="6">
    <location>
        <begin position="335"/>
        <end position="359"/>
    </location>
</feature>
<evidence type="ECO:0000256" key="3">
    <source>
        <dbReference type="ARBA" id="ARBA00022692"/>
    </source>
</evidence>
<reference evidence="8 9" key="1">
    <citation type="submission" date="2020-01" db="EMBL/GenBank/DDBJ databases">
        <title>Whole genome and functional gene identification of agarase of Vibrio HN897.</title>
        <authorList>
            <person name="Liu Y."/>
            <person name="Zhao Z."/>
        </authorList>
    </citation>
    <scope>NUCLEOTIDE SEQUENCE [LARGE SCALE GENOMIC DNA]</scope>
    <source>
        <strain evidence="8 9">HN897</strain>
    </source>
</reference>
<accession>A0A7Z2T404</accession>
<feature type="transmembrane region" description="Helical" evidence="6">
    <location>
        <begin position="374"/>
        <end position="396"/>
    </location>
</feature>